<feature type="signal peptide" evidence="1">
    <location>
        <begin position="1"/>
        <end position="18"/>
    </location>
</feature>
<reference evidence="2 3" key="1">
    <citation type="submission" date="2016-01" db="EMBL/GenBank/DDBJ databases">
        <title>Highly variable Streptococcus oralis are common among viridans streptococci isolated from primates.</title>
        <authorList>
            <person name="Denapaite D."/>
            <person name="Rieger M."/>
            <person name="Koendgen S."/>
            <person name="Brueckner R."/>
            <person name="Ochigava I."/>
            <person name="Kappeler P."/>
            <person name="Maetz-Rensing K."/>
            <person name="Leendertz F."/>
            <person name="Hakenbeck R."/>
        </authorList>
    </citation>
    <scope>NUCLEOTIDE SEQUENCE [LARGE SCALE GENOMIC DNA]</scope>
    <source>
        <strain evidence="2 3">DD07</strain>
    </source>
</reference>
<dbReference type="PATRIC" id="fig|1302.21.peg.488"/>
<keyword evidence="2" id="KW-0449">Lipoprotein</keyword>
<gene>
    <name evidence="2" type="ORF">SGODD07_00432</name>
</gene>
<evidence type="ECO:0000256" key="1">
    <source>
        <dbReference type="SAM" id="SignalP"/>
    </source>
</evidence>
<evidence type="ECO:0000313" key="2">
    <source>
        <dbReference type="EMBL" id="KXT73458.1"/>
    </source>
</evidence>
<dbReference type="EMBL" id="LQRC01000070">
    <property type="protein sequence ID" value="KXT73458.1"/>
    <property type="molecule type" value="Genomic_DNA"/>
</dbReference>
<keyword evidence="1" id="KW-0732">Signal</keyword>
<comment type="caution">
    <text evidence="2">The sequence shown here is derived from an EMBL/GenBank/DDBJ whole genome shotgun (WGS) entry which is preliminary data.</text>
</comment>
<organism evidence="2 3">
    <name type="scientific">Streptococcus gordonii</name>
    <dbReference type="NCBI Taxonomy" id="1302"/>
    <lineage>
        <taxon>Bacteria</taxon>
        <taxon>Bacillati</taxon>
        <taxon>Bacillota</taxon>
        <taxon>Bacilli</taxon>
        <taxon>Lactobacillales</taxon>
        <taxon>Streptococcaceae</taxon>
        <taxon>Streptococcus</taxon>
    </lineage>
</organism>
<protein>
    <submittedName>
        <fullName evidence="2">Putative lipoprotein</fullName>
    </submittedName>
</protein>
<dbReference type="Proteomes" id="UP000070096">
    <property type="component" value="Unassembled WGS sequence"/>
</dbReference>
<name>A0A139NBK3_STRGN</name>
<dbReference type="AlphaFoldDB" id="A0A139NBK3"/>
<dbReference type="PROSITE" id="PS51257">
    <property type="entry name" value="PROKAR_LIPOPROTEIN"/>
    <property type="match status" value="1"/>
</dbReference>
<proteinExistence type="predicted"/>
<evidence type="ECO:0000313" key="3">
    <source>
        <dbReference type="Proteomes" id="UP000070096"/>
    </source>
</evidence>
<feature type="chain" id="PRO_5038806651" evidence="1">
    <location>
        <begin position="19"/>
        <end position="116"/>
    </location>
</feature>
<accession>A0A139NBK3</accession>
<sequence>MKKIYTLALLVFSVFILAACSSQEAWLNGTWKSEKTKDTYVFEEKQGKWNILNGKEKIAEKGEVKDKKGDQFSIVDANGNRHQIKKVDENTIEYQTFTSDGISATNGESFKFKKEK</sequence>